<keyword evidence="1" id="KW-0812">Transmembrane</keyword>
<dbReference type="Gene3D" id="2.60.120.200">
    <property type="match status" value="1"/>
</dbReference>
<dbReference type="GO" id="GO:0005975">
    <property type="term" value="P:carbohydrate metabolic process"/>
    <property type="evidence" value="ECO:0007669"/>
    <property type="project" value="InterPro"/>
</dbReference>
<keyword evidence="1" id="KW-0472">Membrane</keyword>
<keyword evidence="4" id="KW-1185">Reference proteome</keyword>
<proteinExistence type="predicted"/>
<feature type="domain" description="GH16" evidence="2">
    <location>
        <begin position="35"/>
        <end position="86"/>
    </location>
</feature>
<evidence type="ECO:0000256" key="1">
    <source>
        <dbReference type="SAM" id="Phobius"/>
    </source>
</evidence>
<accession>A0AAE1IQN2</accession>
<protein>
    <recommendedName>
        <fullName evidence="2">GH16 domain-containing protein</fullName>
    </recommendedName>
</protein>
<organism evidence="3 4">
    <name type="scientific">Acacia crassicarpa</name>
    <name type="common">northern wattle</name>
    <dbReference type="NCBI Taxonomy" id="499986"/>
    <lineage>
        <taxon>Eukaryota</taxon>
        <taxon>Viridiplantae</taxon>
        <taxon>Streptophyta</taxon>
        <taxon>Embryophyta</taxon>
        <taxon>Tracheophyta</taxon>
        <taxon>Spermatophyta</taxon>
        <taxon>Magnoliopsida</taxon>
        <taxon>eudicotyledons</taxon>
        <taxon>Gunneridae</taxon>
        <taxon>Pentapetalae</taxon>
        <taxon>rosids</taxon>
        <taxon>fabids</taxon>
        <taxon>Fabales</taxon>
        <taxon>Fabaceae</taxon>
        <taxon>Caesalpinioideae</taxon>
        <taxon>mimosoid clade</taxon>
        <taxon>Acacieae</taxon>
        <taxon>Acacia</taxon>
    </lineage>
</organism>
<gene>
    <name evidence="3" type="ORF">QN277_010106</name>
</gene>
<dbReference type="SUPFAM" id="SSF49899">
    <property type="entry name" value="Concanavalin A-like lectins/glucanases"/>
    <property type="match status" value="1"/>
</dbReference>
<dbReference type="InterPro" id="IPR000757">
    <property type="entry name" value="Beta-glucanase-like"/>
</dbReference>
<sequence>MGGFEFHLGFLLIFSLFLVLAFGSSRNLPIISFEEGYTHLFGDNNLVAHRDGKSVHLTLDEHTGSGFVSHDLYLHGYFSASIKLPADYAAELW</sequence>
<dbReference type="GO" id="GO:0004553">
    <property type="term" value="F:hydrolase activity, hydrolyzing O-glycosyl compounds"/>
    <property type="evidence" value="ECO:0007669"/>
    <property type="project" value="InterPro"/>
</dbReference>
<keyword evidence="1" id="KW-1133">Transmembrane helix</keyword>
<comment type="caution">
    <text evidence="3">The sequence shown here is derived from an EMBL/GenBank/DDBJ whole genome shotgun (WGS) entry which is preliminary data.</text>
</comment>
<dbReference type="AlphaFoldDB" id="A0AAE1IQN2"/>
<evidence type="ECO:0000313" key="4">
    <source>
        <dbReference type="Proteomes" id="UP001293593"/>
    </source>
</evidence>
<dbReference type="InterPro" id="IPR013320">
    <property type="entry name" value="ConA-like_dom_sf"/>
</dbReference>
<dbReference type="Pfam" id="PF00722">
    <property type="entry name" value="Glyco_hydro_16"/>
    <property type="match status" value="1"/>
</dbReference>
<reference evidence="3" key="1">
    <citation type="submission" date="2023-10" db="EMBL/GenBank/DDBJ databases">
        <title>Chromosome-level genome of the transformable northern wattle, Acacia crassicarpa.</title>
        <authorList>
            <person name="Massaro I."/>
            <person name="Sinha N.R."/>
            <person name="Poethig S."/>
            <person name="Leichty A.R."/>
        </authorList>
    </citation>
    <scope>NUCLEOTIDE SEQUENCE</scope>
    <source>
        <strain evidence="3">Acra3RX</strain>
        <tissue evidence="3">Leaf</tissue>
    </source>
</reference>
<dbReference type="Proteomes" id="UP001293593">
    <property type="component" value="Unassembled WGS sequence"/>
</dbReference>
<feature type="transmembrane region" description="Helical" evidence="1">
    <location>
        <begin position="6"/>
        <end position="23"/>
    </location>
</feature>
<evidence type="ECO:0000259" key="2">
    <source>
        <dbReference type="Pfam" id="PF00722"/>
    </source>
</evidence>
<evidence type="ECO:0000313" key="3">
    <source>
        <dbReference type="EMBL" id="KAK4254776.1"/>
    </source>
</evidence>
<dbReference type="EMBL" id="JAWXYG010000014">
    <property type="protein sequence ID" value="KAK4254776.1"/>
    <property type="molecule type" value="Genomic_DNA"/>
</dbReference>
<name>A0AAE1IQN2_9FABA</name>